<dbReference type="InterPro" id="IPR036249">
    <property type="entry name" value="Thioredoxin-like_sf"/>
</dbReference>
<dbReference type="Gene3D" id="3.40.30.120">
    <property type="match status" value="1"/>
</dbReference>
<dbReference type="InterPro" id="IPR050641">
    <property type="entry name" value="RIFMO-like"/>
</dbReference>
<dbReference type="InterPro" id="IPR002938">
    <property type="entry name" value="FAD-bd"/>
</dbReference>
<keyword evidence="4" id="KW-0274">FAD</keyword>
<dbReference type="PANTHER" id="PTHR43004">
    <property type="entry name" value="TRK SYSTEM POTASSIUM UPTAKE PROTEIN"/>
    <property type="match status" value="1"/>
</dbReference>
<name>A0A367R5P3_NOSPU</name>
<dbReference type="GO" id="GO:0016709">
    <property type="term" value="F:oxidoreductase activity, acting on paired donors, with incorporation or reduction of molecular oxygen, NAD(P)H as one donor, and incorporation of one atom of oxygen"/>
    <property type="evidence" value="ECO:0007669"/>
    <property type="project" value="UniProtKB-ARBA"/>
</dbReference>
<evidence type="ECO:0000259" key="5">
    <source>
        <dbReference type="Pfam" id="PF01494"/>
    </source>
</evidence>
<evidence type="ECO:0000256" key="4">
    <source>
        <dbReference type="ARBA" id="ARBA00022827"/>
    </source>
</evidence>
<dbReference type="PANTHER" id="PTHR43004:SF19">
    <property type="entry name" value="BINDING MONOOXYGENASE, PUTATIVE (JCVI)-RELATED"/>
    <property type="match status" value="1"/>
</dbReference>
<evidence type="ECO:0000313" key="7">
    <source>
        <dbReference type="Proteomes" id="UP000252085"/>
    </source>
</evidence>
<feature type="domain" description="FAD-binding" evidence="5">
    <location>
        <begin position="11"/>
        <end position="353"/>
    </location>
</feature>
<dbReference type="EMBL" id="LXQE01000175">
    <property type="protein sequence ID" value="RCJ31439.1"/>
    <property type="molecule type" value="Genomic_DNA"/>
</dbReference>
<evidence type="ECO:0000256" key="3">
    <source>
        <dbReference type="ARBA" id="ARBA00022630"/>
    </source>
</evidence>
<comment type="similarity">
    <text evidence="2">Belongs to the PheA/TfdB FAD monooxygenase family.</text>
</comment>
<reference evidence="6 7" key="1">
    <citation type="submission" date="2016-04" db="EMBL/GenBank/DDBJ databases">
        <authorList>
            <person name="Evans L.H."/>
            <person name="Alamgir A."/>
            <person name="Owens N."/>
            <person name="Weber N.D."/>
            <person name="Virtaneva K."/>
            <person name="Barbian K."/>
            <person name="Babar A."/>
            <person name="Rosenke K."/>
        </authorList>
    </citation>
    <scope>NUCLEOTIDE SEQUENCE [LARGE SCALE GENOMIC DNA]</scope>
    <source>
        <strain evidence="6">NIES-2108</strain>
    </source>
</reference>
<evidence type="ECO:0000256" key="1">
    <source>
        <dbReference type="ARBA" id="ARBA00001974"/>
    </source>
</evidence>
<evidence type="ECO:0000256" key="2">
    <source>
        <dbReference type="ARBA" id="ARBA00007801"/>
    </source>
</evidence>
<keyword evidence="3" id="KW-0285">Flavoprotein</keyword>
<sequence>MTYFHTAQSSMPVLVVGAGPVGLTLAAELTRHCVPCRIIDKAAPRPIVESRAVGVHTRTLETFERLGVLQTALEQGRIARGASFYGDGQQLVHLRLDELDVPYPFSLLLEQGKTERLLVEHLASQGLTVERPVELIALTQEGDRVHATLRHEDGRIEEVTTAYLVGCDGAHSIVRHLIGVSFPGHPHVGQYALADVDVEWDRIWPDDQIHTFLRPEGLLILGRLPSGVWRIVVTLPDDQARIEDKQAILALIKHQLTYHPDAGIRELHTPLWISTFHISSRVVEHMRYGRVFLAGDAAHIHSPESGQGMNAGMQDATNLAWKLALHVRGLGGEALLDSYHAERHPIVVEIVRTTELVERLLELKQPLAAKVRNATLSLAWHVDAIERQMRNAFAANTYNYRHSPLVGEHTQSLFEWWYAIANTEPYPSAGDRFDFSHGPTAGDRAPDARNIVTQDGQLHRLFEIWGNEARHHLLVFAGLKEQPQRLEELRQIVAFMQSRYGTLIQCHLVLSQQGNNEQFSLWDSTGELSRRYGAQFECLYLVRPDGYVGFRSQPAQLQPLEAFLVGLLGKSVELTLN</sequence>
<gene>
    <name evidence="6" type="ORF">A6769_30810</name>
</gene>
<dbReference type="Gene3D" id="3.30.70.2450">
    <property type="match status" value="1"/>
</dbReference>
<organism evidence="6 7">
    <name type="scientific">Nostoc punctiforme NIES-2108</name>
    <dbReference type="NCBI Taxonomy" id="1356359"/>
    <lineage>
        <taxon>Bacteria</taxon>
        <taxon>Bacillati</taxon>
        <taxon>Cyanobacteriota</taxon>
        <taxon>Cyanophyceae</taxon>
        <taxon>Nostocales</taxon>
        <taxon>Nostocaceae</taxon>
        <taxon>Nostoc</taxon>
    </lineage>
</organism>
<proteinExistence type="inferred from homology"/>
<dbReference type="Gene3D" id="3.50.50.60">
    <property type="entry name" value="FAD/NAD(P)-binding domain"/>
    <property type="match status" value="1"/>
</dbReference>
<dbReference type="SUPFAM" id="SSF51905">
    <property type="entry name" value="FAD/NAD(P)-binding domain"/>
    <property type="match status" value="1"/>
</dbReference>
<dbReference type="InterPro" id="IPR036188">
    <property type="entry name" value="FAD/NAD-bd_sf"/>
</dbReference>
<dbReference type="GO" id="GO:0071949">
    <property type="term" value="F:FAD binding"/>
    <property type="evidence" value="ECO:0007669"/>
    <property type="project" value="InterPro"/>
</dbReference>
<dbReference type="SUPFAM" id="SSF52833">
    <property type="entry name" value="Thioredoxin-like"/>
    <property type="match status" value="1"/>
</dbReference>
<dbReference type="Pfam" id="PF01494">
    <property type="entry name" value="FAD_binding_3"/>
    <property type="match status" value="1"/>
</dbReference>
<dbReference type="Proteomes" id="UP000252085">
    <property type="component" value="Unassembled WGS sequence"/>
</dbReference>
<accession>A0A367R5P3</accession>
<dbReference type="PRINTS" id="PR00420">
    <property type="entry name" value="RNGMNOXGNASE"/>
</dbReference>
<protein>
    <recommendedName>
        <fullName evidence="5">FAD-binding domain-containing protein</fullName>
    </recommendedName>
</protein>
<comment type="cofactor">
    <cofactor evidence="1">
        <name>FAD</name>
        <dbReference type="ChEBI" id="CHEBI:57692"/>
    </cofactor>
</comment>
<comment type="caution">
    <text evidence="6">The sequence shown here is derived from an EMBL/GenBank/DDBJ whole genome shotgun (WGS) entry which is preliminary data.</text>
</comment>
<dbReference type="AlphaFoldDB" id="A0A367R5P3"/>
<evidence type="ECO:0000313" key="6">
    <source>
        <dbReference type="EMBL" id="RCJ31439.1"/>
    </source>
</evidence>